<name>W9RNU9_9ROSA</name>
<dbReference type="OrthoDB" id="8904098at2759"/>
<feature type="transmembrane region" description="Helical" evidence="8">
    <location>
        <begin position="220"/>
        <end position="242"/>
    </location>
</feature>
<keyword evidence="10" id="KW-1185">Reference proteome</keyword>
<keyword evidence="6 8" id="KW-0472">Membrane</keyword>
<feature type="transmembrane region" description="Helical" evidence="8">
    <location>
        <begin position="192"/>
        <end position="214"/>
    </location>
</feature>
<dbReference type="SUPFAM" id="SSF103473">
    <property type="entry name" value="MFS general substrate transporter"/>
    <property type="match status" value="1"/>
</dbReference>
<feature type="transmembrane region" description="Helical" evidence="8">
    <location>
        <begin position="422"/>
        <end position="443"/>
    </location>
</feature>
<feature type="transmembrane region" description="Helical" evidence="8">
    <location>
        <begin position="385"/>
        <end position="402"/>
    </location>
</feature>
<proteinExistence type="inferred from homology"/>
<evidence type="ECO:0000313" key="10">
    <source>
        <dbReference type="Proteomes" id="UP000030645"/>
    </source>
</evidence>
<feature type="transmembrane region" description="Helical" evidence="8">
    <location>
        <begin position="468"/>
        <end position="489"/>
    </location>
</feature>
<evidence type="ECO:0000256" key="6">
    <source>
        <dbReference type="ARBA" id="ARBA00023136"/>
    </source>
</evidence>
<feature type="transmembrane region" description="Helical" evidence="8">
    <location>
        <begin position="344"/>
        <end position="365"/>
    </location>
</feature>
<evidence type="ECO:0000256" key="8">
    <source>
        <dbReference type="SAM" id="Phobius"/>
    </source>
</evidence>
<dbReference type="eggNOG" id="KOG1237">
    <property type="taxonomic scope" value="Eukaryota"/>
</dbReference>
<dbReference type="GO" id="GO:0071916">
    <property type="term" value="F:dipeptide transmembrane transporter activity"/>
    <property type="evidence" value="ECO:0007669"/>
    <property type="project" value="InterPro"/>
</dbReference>
<evidence type="ECO:0000256" key="7">
    <source>
        <dbReference type="SAM" id="MobiDB-lite"/>
    </source>
</evidence>
<sequence>MRNNVPLLLPKSPVMEYCSDQTQETTDINTGHEATNNSSTIPQQKPPKGGWNAAIFIIFVEMAERFAFYGLNGNLIMYLTNELREPTPTAAKNVNTWVGVTSLLPLFGAFVADSFLGRFKTILFASIIYCTGMSMLSLSVSVIPRQYRKAVFFVSLYTISIGEGGHKPCVLTFAADQFGEDSLEEKKTKSSFYNWWSLGIVTGATFAIFAVIYVQDNVGWGTGFGMLAGAMAVALGVFVLGIRRYRTQFPLGSPFTAVAQVFVAAARKWKLNEARDGNNWGLYYGNAQFEGQPNKLRTLARTHQFRFLDKATIINDVEASTKVKNPWRLCSVNQVEEVKLVLRLIPIWLTCLMFPVVQTLLNTYFTKQGSTLIRTVGSSFEIPPASFQGFVTFTVLITIPIYDRVFIPIARRFTGHPSGITVLQRVGTGIFLSIINMIVSGLVEAKRLSVVKEYNLMDNPKATVPMRIWWLLPQYILCGLSDAFTFIGLQELFYDQMPDAMRSVGAAANMSITGVGNFVSNAIISAVQGISSRHGGAEWLGDNINRAHLHYFYWLLAGLSALNLCAYVWAANCFVYKKVEVEEASGEHLSLTA</sequence>
<keyword evidence="3" id="KW-0597">Phosphoprotein</keyword>
<dbReference type="PROSITE" id="PS01022">
    <property type="entry name" value="PTR2_1"/>
    <property type="match status" value="1"/>
</dbReference>
<dbReference type="PANTHER" id="PTHR11654">
    <property type="entry name" value="OLIGOPEPTIDE TRANSPORTER-RELATED"/>
    <property type="match status" value="1"/>
</dbReference>
<feature type="transmembrane region" description="Helical" evidence="8">
    <location>
        <begin position="510"/>
        <end position="531"/>
    </location>
</feature>
<dbReference type="Gene3D" id="1.20.1250.20">
    <property type="entry name" value="MFS general substrate transporter like domains"/>
    <property type="match status" value="1"/>
</dbReference>
<protein>
    <submittedName>
        <fullName evidence="9">Putative peptide/nitrate transporter</fullName>
    </submittedName>
</protein>
<dbReference type="InterPro" id="IPR036259">
    <property type="entry name" value="MFS_trans_sf"/>
</dbReference>
<accession>W9RNU9</accession>
<keyword evidence="5 8" id="KW-1133">Transmembrane helix</keyword>
<evidence type="ECO:0000256" key="1">
    <source>
        <dbReference type="ARBA" id="ARBA00004141"/>
    </source>
</evidence>
<evidence type="ECO:0000256" key="2">
    <source>
        <dbReference type="ARBA" id="ARBA00005982"/>
    </source>
</evidence>
<dbReference type="KEGG" id="mnt:21406713"/>
<feature type="compositionally biased region" description="Polar residues" evidence="7">
    <location>
        <begin position="23"/>
        <end position="43"/>
    </location>
</feature>
<comment type="similarity">
    <text evidence="2">Belongs to the major facilitator superfamily. Proton-dependent oligopeptide transporter (POT/PTR) (TC 2.A.17) family.</text>
</comment>
<dbReference type="InterPro" id="IPR018456">
    <property type="entry name" value="PTR2_symporter_CS"/>
</dbReference>
<evidence type="ECO:0000313" key="9">
    <source>
        <dbReference type="EMBL" id="EXB62665.1"/>
    </source>
</evidence>
<keyword evidence="4 8" id="KW-0812">Transmembrane</keyword>
<feature type="region of interest" description="Disordered" evidence="7">
    <location>
        <begin position="23"/>
        <end position="46"/>
    </location>
</feature>
<dbReference type="InterPro" id="IPR000109">
    <property type="entry name" value="POT_fam"/>
</dbReference>
<dbReference type="Proteomes" id="UP000030645">
    <property type="component" value="Unassembled WGS sequence"/>
</dbReference>
<dbReference type="GO" id="GO:0042937">
    <property type="term" value="F:tripeptide transmembrane transporter activity"/>
    <property type="evidence" value="ECO:0007669"/>
    <property type="project" value="InterPro"/>
</dbReference>
<gene>
    <name evidence="9" type="ORF">L484_023961</name>
</gene>
<reference evidence="10" key="1">
    <citation type="submission" date="2013-01" db="EMBL/GenBank/DDBJ databases">
        <title>Draft Genome Sequence of a Mulberry Tree, Morus notabilis C.K. Schneid.</title>
        <authorList>
            <person name="He N."/>
            <person name="Zhao S."/>
        </authorList>
    </citation>
    <scope>NUCLEOTIDE SEQUENCE</scope>
</reference>
<dbReference type="InterPro" id="IPR044739">
    <property type="entry name" value="NRT1/PTR"/>
</dbReference>
<feature type="transmembrane region" description="Helical" evidence="8">
    <location>
        <begin position="122"/>
        <end position="143"/>
    </location>
</feature>
<evidence type="ECO:0000256" key="4">
    <source>
        <dbReference type="ARBA" id="ARBA00022692"/>
    </source>
</evidence>
<evidence type="ECO:0000256" key="3">
    <source>
        <dbReference type="ARBA" id="ARBA00022553"/>
    </source>
</evidence>
<feature type="transmembrane region" description="Helical" evidence="8">
    <location>
        <begin position="551"/>
        <end position="570"/>
    </location>
</feature>
<dbReference type="CDD" id="cd17417">
    <property type="entry name" value="MFS_NPF5"/>
    <property type="match status" value="1"/>
</dbReference>
<dbReference type="EMBL" id="KE344454">
    <property type="protein sequence ID" value="EXB62665.1"/>
    <property type="molecule type" value="Genomic_DNA"/>
</dbReference>
<feature type="transmembrane region" description="Helical" evidence="8">
    <location>
        <begin position="94"/>
        <end position="116"/>
    </location>
</feature>
<evidence type="ECO:0000256" key="5">
    <source>
        <dbReference type="ARBA" id="ARBA00022989"/>
    </source>
</evidence>
<dbReference type="Pfam" id="PF00854">
    <property type="entry name" value="PTR2"/>
    <property type="match status" value="1"/>
</dbReference>
<dbReference type="GO" id="GO:0016020">
    <property type="term" value="C:membrane"/>
    <property type="evidence" value="ECO:0007669"/>
    <property type="project" value="UniProtKB-SubCell"/>
</dbReference>
<comment type="subcellular location">
    <subcellularLocation>
        <location evidence="1">Membrane</location>
        <topology evidence="1">Multi-pass membrane protein</topology>
    </subcellularLocation>
</comment>
<dbReference type="AlphaFoldDB" id="W9RNU9"/>
<organism evidence="9 10">
    <name type="scientific">Morus notabilis</name>
    <dbReference type="NCBI Taxonomy" id="981085"/>
    <lineage>
        <taxon>Eukaryota</taxon>
        <taxon>Viridiplantae</taxon>
        <taxon>Streptophyta</taxon>
        <taxon>Embryophyta</taxon>
        <taxon>Tracheophyta</taxon>
        <taxon>Spermatophyta</taxon>
        <taxon>Magnoliopsida</taxon>
        <taxon>eudicotyledons</taxon>
        <taxon>Gunneridae</taxon>
        <taxon>Pentapetalae</taxon>
        <taxon>rosids</taxon>
        <taxon>fabids</taxon>
        <taxon>Rosales</taxon>
        <taxon>Moraceae</taxon>
        <taxon>Moreae</taxon>
        <taxon>Morus</taxon>
    </lineage>
</organism>